<dbReference type="Proteomes" id="UP000663920">
    <property type="component" value="Chromosome"/>
</dbReference>
<accession>A0A975CQB1</accession>
<dbReference type="Gene3D" id="3.40.30.10">
    <property type="entry name" value="Glutaredoxin"/>
    <property type="match status" value="1"/>
</dbReference>
<protein>
    <submittedName>
        <fullName evidence="1">Uncharacterized protein</fullName>
    </submittedName>
</protein>
<dbReference type="KEGG" id="pcea:J3359_04450"/>
<proteinExistence type="predicted"/>
<organism evidence="1 2">
    <name type="scientific">Polaribacter cellanae</name>
    <dbReference type="NCBI Taxonomy" id="2818493"/>
    <lineage>
        <taxon>Bacteria</taxon>
        <taxon>Pseudomonadati</taxon>
        <taxon>Bacteroidota</taxon>
        <taxon>Flavobacteriia</taxon>
        <taxon>Flavobacteriales</taxon>
        <taxon>Flavobacteriaceae</taxon>
    </lineage>
</organism>
<evidence type="ECO:0000313" key="2">
    <source>
        <dbReference type="Proteomes" id="UP000663920"/>
    </source>
</evidence>
<reference evidence="1 2" key="1">
    <citation type="submission" date="2021-03" db="EMBL/GenBank/DDBJ databases">
        <title>Complete genome of Polaribacter_sp.SM13.</title>
        <authorList>
            <person name="Jeong S.W."/>
            <person name="Bae J.W."/>
        </authorList>
    </citation>
    <scope>NUCLEOTIDE SEQUENCE [LARGE SCALE GENOMIC DNA]</scope>
    <source>
        <strain evidence="1 2">SM13</strain>
    </source>
</reference>
<keyword evidence="2" id="KW-1185">Reference proteome</keyword>
<evidence type="ECO:0000313" key="1">
    <source>
        <dbReference type="EMBL" id="QTE23539.1"/>
    </source>
</evidence>
<dbReference type="EMBL" id="CP071869">
    <property type="protein sequence ID" value="QTE23539.1"/>
    <property type="molecule type" value="Genomic_DNA"/>
</dbReference>
<sequence length="176" mass="20912">MNYINKLGLILFVIFIFSCSKNYDGVSEKFIQTNNPELVNKRIDFVEKDYFKVNDFTNNNNNKNIKILKLINTSCTSCFLEMEKWKKHIKEKNILENLSVRFLAIGDYNSYFRSVVKDYNYPFEIYLDSIDTFLSKNNFIYNPLETFWLGDNDTIVMIKSPLENKLMLELLKSKMK</sequence>
<dbReference type="AlphaFoldDB" id="A0A975CQB1"/>
<dbReference type="SUPFAM" id="SSF52833">
    <property type="entry name" value="Thioredoxin-like"/>
    <property type="match status" value="1"/>
</dbReference>
<dbReference type="InterPro" id="IPR036249">
    <property type="entry name" value="Thioredoxin-like_sf"/>
</dbReference>
<gene>
    <name evidence="1" type="ORF">J3359_04450</name>
</gene>
<name>A0A975CQB1_9FLAO</name>
<dbReference type="RefSeq" id="WP_208079546.1">
    <property type="nucleotide sequence ID" value="NZ_CP071869.1"/>
</dbReference>
<dbReference type="PROSITE" id="PS51257">
    <property type="entry name" value="PROKAR_LIPOPROTEIN"/>
    <property type="match status" value="1"/>
</dbReference>